<evidence type="ECO:0000313" key="1">
    <source>
        <dbReference type="EMBL" id="PIN16855.1"/>
    </source>
</evidence>
<dbReference type="STRING" id="429701.A0A2G9HH71"/>
<comment type="caution">
    <text evidence="1">The sequence shown here is derived from an EMBL/GenBank/DDBJ whole genome shotgun (WGS) entry which is preliminary data.</text>
</comment>
<keyword evidence="2" id="KW-1185">Reference proteome</keyword>
<gene>
    <name evidence="1" type="ORF">CDL12_10509</name>
</gene>
<accession>A0A2G9HH71</accession>
<name>A0A2G9HH71_9LAMI</name>
<dbReference type="AlphaFoldDB" id="A0A2G9HH71"/>
<reference evidence="2" key="1">
    <citation type="journal article" date="2018" name="Gigascience">
        <title>Genome assembly of the Pink Ipe (Handroanthus impetiginosus, Bignoniaceae), a highly valued, ecologically keystone Neotropical timber forest tree.</title>
        <authorList>
            <person name="Silva-Junior O.B."/>
            <person name="Grattapaglia D."/>
            <person name="Novaes E."/>
            <person name="Collevatti R.G."/>
        </authorList>
    </citation>
    <scope>NUCLEOTIDE SEQUENCE [LARGE SCALE GENOMIC DNA]</scope>
    <source>
        <strain evidence="2">cv. UFG-1</strain>
    </source>
</reference>
<dbReference type="PANTHER" id="PTHR35505:SF1">
    <property type="entry name" value="SNF2 DOMAIN PROTEIN"/>
    <property type="match status" value="1"/>
</dbReference>
<dbReference type="EMBL" id="NKXS01001790">
    <property type="protein sequence ID" value="PIN16855.1"/>
    <property type="molecule type" value="Genomic_DNA"/>
</dbReference>
<dbReference type="OrthoDB" id="1660458at2759"/>
<sequence length="522" mass="58385">MNYQIQNQESMLRESIKHFLASYDSGNYDFSSFESIFFRLIQTMLDPPLEISWFYSAVTFHAAKLSPQRNPSTRVIRAKDLLDLLISCSNLSSGLKKIALLAPVVYELYSIICDSRKNGLCVKKEVDKLVEYMTSYVVMSAGVVDYGNGDVEVDKTVVCFEDLVRVWTTDRGGGSCNFGENLRVFFPLLTDGTWKGLNGRCGIRELVGIVLCEVFFLRLYLSFGSGMCTEDLLKDTRDQVVETIKEFRNFYFLDMLLKMLLEPSLPVAALLSSEDAVLLCKVLYDAVLLVDYSSYYGGRIQSYNSYSEKLAPVWVLVADSAIQFARAATDQTRATSYLNAFSESQLVAELIKWATIQAGIVDRSNIPDISTPEDLIKWLLVLEDKGIRVFDHSSISVAHAKAVISMSEGESESPEVKPYRMNLNQNTFFCNSIDANKDQEMDDLSSNGFPSDLCSMNTKVDAGRKRKEALSGLQETRAKQVKHDFSGSSVGEKFLSFSGDNGFHCGSKVKSFTSDEDMEIVG</sequence>
<dbReference type="PANTHER" id="PTHR35505">
    <property type="entry name" value="OS01G0600300 PROTEIN"/>
    <property type="match status" value="1"/>
</dbReference>
<dbReference type="Proteomes" id="UP000231279">
    <property type="component" value="Unassembled WGS sequence"/>
</dbReference>
<proteinExistence type="predicted"/>
<evidence type="ECO:0000313" key="2">
    <source>
        <dbReference type="Proteomes" id="UP000231279"/>
    </source>
</evidence>
<organism evidence="1 2">
    <name type="scientific">Handroanthus impetiginosus</name>
    <dbReference type="NCBI Taxonomy" id="429701"/>
    <lineage>
        <taxon>Eukaryota</taxon>
        <taxon>Viridiplantae</taxon>
        <taxon>Streptophyta</taxon>
        <taxon>Embryophyta</taxon>
        <taxon>Tracheophyta</taxon>
        <taxon>Spermatophyta</taxon>
        <taxon>Magnoliopsida</taxon>
        <taxon>eudicotyledons</taxon>
        <taxon>Gunneridae</taxon>
        <taxon>Pentapetalae</taxon>
        <taxon>asterids</taxon>
        <taxon>lamiids</taxon>
        <taxon>Lamiales</taxon>
        <taxon>Bignoniaceae</taxon>
        <taxon>Crescentiina</taxon>
        <taxon>Tabebuia alliance</taxon>
        <taxon>Handroanthus</taxon>
    </lineage>
</organism>
<protein>
    <submittedName>
        <fullName evidence="1">Uncharacterized protein</fullName>
    </submittedName>
</protein>